<gene>
    <name evidence="1" type="ORF">BD310DRAFT_933895</name>
</gene>
<evidence type="ECO:0000313" key="2">
    <source>
        <dbReference type="Proteomes" id="UP000292082"/>
    </source>
</evidence>
<evidence type="ECO:0000313" key="1">
    <source>
        <dbReference type="EMBL" id="TBU55366.1"/>
    </source>
</evidence>
<dbReference type="AlphaFoldDB" id="A0A4Q9PMI1"/>
<reference evidence="1 2" key="1">
    <citation type="submission" date="2019-01" db="EMBL/GenBank/DDBJ databases">
        <title>Draft genome sequences of three monokaryotic isolates of the white-rot basidiomycete fungus Dichomitus squalens.</title>
        <authorList>
            <consortium name="DOE Joint Genome Institute"/>
            <person name="Lopez S.C."/>
            <person name="Andreopoulos B."/>
            <person name="Pangilinan J."/>
            <person name="Lipzen A."/>
            <person name="Riley R."/>
            <person name="Ahrendt S."/>
            <person name="Ng V."/>
            <person name="Barry K."/>
            <person name="Daum C."/>
            <person name="Grigoriev I.V."/>
            <person name="Hilden K.S."/>
            <person name="Makela M.R."/>
            <person name="de Vries R.P."/>
        </authorList>
    </citation>
    <scope>NUCLEOTIDE SEQUENCE [LARGE SCALE GENOMIC DNA]</scope>
    <source>
        <strain evidence="1 2">CBS 464.89</strain>
    </source>
</reference>
<accession>A0A4Q9PMI1</accession>
<protein>
    <submittedName>
        <fullName evidence="1">Uncharacterized protein</fullName>
    </submittedName>
</protein>
<dbReference type="EMBL" id="ML145170">
    <property type="protein sequence ID" value="TBU55366.1"/>
    <property type="molecule type" value="Genomic_DNA"/>
</dbReference>
<name>A0A4Q9PMI1_9APHY</name>
<sequence length="234" mass="25750">MAATTARDIDMEGLYYVTQDHLETEDIPGLVLPVPRPNLPSNVESSGHSTATNSVNTQYHCPLGTGDLVTLTTNRLYGERGPEGLLQCLEQVRKADSERDELEVNGMVAPENCSSTNCSHPGVPSSESTLLESVYKAMASLVDRSLPVTQGMEDVVLSSSGQQSDVAVMTRTTQMELMRLKLQRDAALASYKQCITATQWYAVEVARLDQLYIQALSQSQQGMTEERNETYRLL</sequence>
<organism evidence="1 2">
    <name type="scientific">Dichomitus squalens</name>
    <dbReference type="NCBI Taxonomy" id="114155"/>
    <lineage>
        <taxon>Eukaryota</taxon>
        <taxon>Fungi</taxon>
        <taxon>Dikarya</taxon>
        <taxon>Basidiomycota</taxon>
        <taxon>Agaricomycotina</taxon>
        <taxon>Agaricomycetes</taxon>
        <taxon>Polyporales</taxon>
        <taxon>Polyporaceae</taxon>
        <taxon>Dichomitus</taxon>
    </lineage>
</organism>
<proteinExistence type="predicted"/>
<keyword evidence="2" id="KW-1185">Reference proteome</keyword>
<dbReference type="Proteomes" id="UP000292082">
    <property type="component" value="Unassembled WGS sequence"/>
</dbReference>